<dbReference type="GO" id="GO:0016829">
    <property type="term" value="F:lyase activity"/>
    <property type="evidence" value="ECO:0007669"/>
    <property type="project" value="UniProtKB-KW"/>
</dbReference>
<organism evidence="10">
    <name type="scientific">Thermohahella caldifontis</name>
    <dbReference type="NCBI Taxonomy" id="3142973"/>
    <lineage>
        <taxon>Bacteria</taxon>
        <taxon>Pseudomonadati</taxon>
        <taxon>Pseudomonadota</taxon>
        <taxon>Gammaproteobacteria</taxon>
        <taxon>Oceanospirillales</taxon>
        <taxon>Hahellaceae</taxon>
        <taxon>Thermohahella</taxon>
    </lineage>
</organism>
<evidence type="ECO:0000256" key="7">
    <source>
        <dbReference type="ARBA" id="ARBA00048470"/>
    </source>
</evidence>
<gene>
    <name evidence="10" type="ORF">AAIA72_02980</name>
</gene>
<name>A0AB39UYC8_9GAMM</name>
<sequence>MTPLARTLIDRYQKGLPVSLTPWADLASELGVTEEEVLTTLDALEAEGIITRVGPVFNHHRAGASTLIALAVAPSRLEHVASWLNAQEGINHNYEREHFFNLWCVATAADADSLQARVEGIRRRWPDVPVLDLPMVEQYHIDLAFPIRWEGVEAHHADA</sequence>
<protein>
    <recommendedName>
        <fullName evidence="5">siroheme decarboxylase</fullName>
        <ecNumber evidence="5">4.1.1.111</ecNumber>
    </recommendedName>
</protein>
<evidence type="ECO:0000256" key="6">
    <source>
        <dbReference type="ARBA" id="ARBA00045291"/>
    </source>
</evidence>
<evidence type="ECO:0000259" key="8">
    <source>
        <dbReference type="Pfam" id="PF17805"/>
    </source>
</evidence>
<dbReference type="EC" id="4.1.1.111" evidence="5"/>
<dbReference type="PANTHER" id="PTHR43413:SF1">
    <property type="entry name" value="SIROHEME DECARBOXYLASE NIRL SUBUNIT"/>
    <property type="match status" value="1"/>
</dbReference>
<dbReference type="SUPFAM" id="SSF46785">
    <property type="entry name" value="Winged helix' DNA-binding domain"/>
    <property type="match status" value="1"/>
</dbReference>
<dbReference type="KEGG" id="tcd:AAIA72_02980"/>
<dbReference type="InterPro" id="IPR053953">
    <property type="entry name" value="NirdL-like_HTH"/>
</dbReference>
<dbReference type="EMBL" id="CP154858">
    <property type="protein sequence ID" value="XDT72964.1"/>
    <property type="molecule type" value="Genomic_DNA"/>
</dbReference>
<dbReference type="InterPro" id="IPR050684">
    <property type="entry name" value="HTH-Siroheme_Decarb"/>
</dbReference>
<comment type="catalytic activity">
    <reaction evidence="7">
        <text>siroheme + 2 H(+) = 12,18-didecarboxysiroheme + 2 CO2</text>
        <dbReference type="Rhea" id="RHEA:19093"/>
        <dbReference type="ChEBI" id="CHEBI:15378"/>
        <dbReference type="ChEBI" id="CHEBI:16526"/>
        <dbReference type="ChEBI" id="CHEBI:60052"/>
        <dbReference type="ChEBI" id="CHEBI:140497"/>
        <dbReference type="EC" id="4.1.1.111"/>
    </reaction>
</comment>
<dbReference type="InterPro" id="IPR040523">
    <property type="entry name" value="AsnC_trans_reg2"/>
</dbReference>
<dbReference type="Pfam" id="PF17805">
    <property type="entry name" value="AsnC_trans_reg2"/>
    <property type="match status" value="1"/>
</dbReference>
<dbReference type="RefSeq" id="WP_369601965.1">
    <property type="nucleotide sequence ID" value="NZ_CP154858.1"/>
</dbReference>
<evidence type="ECO:0000256" key="2">
    <source>
        <dbReference type="ARBA" id="ARBA00023444"/>
    </source>
</evidence>
<comment type="pathway">
    <text evidence="2">Porphyrin-containing compound metabolism.</text>
</comment>
<dbReference type="Gene3D" id="3.30.70.3460">
    <property type="match status" value="1"/>
</dbReference>
<comment type="similarity">
    <text evidence="3">Belongs to the Ahb/Nir family.</text>
</comment>
<comment type="subunit">
    <text evidence="4">Probably forms a complex composed of NirD, NirL, NirG and NirH. All proteins are required for the total conversion of siroheme to didecarboxysiroheme.</text>
</comment>
<reference evidence="10" key="1">
    <citation type="submission" date="2024-05" db="EMBL/GenBank/DDBJ databases">
        <title>Genome sequencing of novel strain.</title>
        <authorList>
            <person name="Ganbat D."/>
            <person name="Ganbat S."/>
            <person name="Lee S.-J."/>
        </authorList>
    </citation>
    <scope>NUCLEOTIDE SEQUENCE</scope>
    <source>
        <strain evidence="10">SMD15-11</strain>
    </source>
</reference>
<proteinExistence type="inferred from homology"/>
<evidence type="ECO:0000313" key="10">
    <source>
        <dbReference type="EMBL" id="XDT72964.1"/>
    </source>
</evidence>
<dbReference type="PANTHER" id="PTHR43413">
    <property type="entry name" value="TRANSCRIPTIONAL REGULATOR, ASNC FAMILY"/>
    <property type="match status" value="1"/>
</dbReference>
<dbReference type="Gene3D" id="1.10.10.10">
    <property type="entry name" value="Winged helix-like DNA-binding domain superfamily/Winged helix DNA-binding domain"/>
    <property type="match status" value="1"/>
</dbReference>
<feature type="domain" description="Siroheme decarboxylase NirL-like HTH" evidence="9">
    <location>
        <begin position="6"/>
        <end position="50"/>
    </location>
</feature>
<dbReference type="InterPro" id="IPR036390">
    <property type="entry name" value="WH_DNA-bd_sf"/>
</dbReference>
<evidence type="ECO:0000256" key="1">
    <source>
        <dbReference type="ARBA" id="ARBA00023239"/>
    </source>
</evidence>
<evidence type="ECO:0000256" key="5">
    <source>
        <dbReference type="ARBA" id="ARBA00023471"/>
    </source>
</evidence>
<evidence type="ECO:0000256" key="4">
    <source>
        <dbReference type="ARBA" id="ARBA00023465"/>
    </source>
</evidence>
<evidence type="ECO:0000256" key="3">
    <source>
        <dbReference type="ARBA" id="ARBA00023457"/>
    </source>
</evidence>
<comment type="function">
    <text evidence="6">Involved in heme d1 biosynthesis. Catalyzes the decarboxylation of siroheme into didecarboxysiroheme.</text>
</comment>
<keyword evidence="1" id="KW-0456">Lyase</keyword>
<dbReference type="InterPro" id="IPR036388">
    <property type="entry name" value="WH-like_DNA-bd_sf"/>
</dbReference>
<evidence type="ECO:0000259" key="9">
    <source>
        <dbReference type="Pfam" id="PF22451"/>
    </source>
</evidence>
<dbReference type="Pfam" id="PF22451">
    <property type="entry name" value="NirdL-like_HTH"/>
    <property type="match status" value="1"/>
</dbReference>
<dbReference type="AlphaFoldDB" id="A0AB39UYC8"/>
<feature type="domain" description="Siroheme decarboxylase AsnC-like ligand binding" evidence="8">
    <location>
        <begin position="64"/>
        <end position="139"/>
    </location>
</feature>
<accession>A0AB39UYC8</accession>